<feature type="region of interest" description="Disordered" evidence="1">
    <location>
        <begin position="1"/>
        <end position="42"/>
    </location>
</feature>
<evidence type="ECO:0000256" key="1">
    <source>
        <dbReference type="SAM" id="MobiDB-lite"/>
    </source>
</evidence>
<sequence length="152" mass="16364">MNRSGTAGSQTRTGTGSHDSGPDSRFLRPGTDGLDPESARGRTAAQLRDLVSSINLEKLQSQELLSSFKSDFIEIMTRGDKLIVDLSSEITANRLMLQKQSAKINSSLASLSPQLAEVVAHLKRAGDVKKGEGGKSSSRKGESSSDGKRRWF</sequence>
<gene>
    <name evidence="2" type="ORF">F511_37086</name>
</gene>
<dbReference type="EMBL" id="KQ996060">
    <property type="protein sequence ID" value="KZV45532.1"/>
    <property type="molecule type" value="Genomic_DNA"/>
</dbReference>
<dbReference type="AlphaFoldDB" id="A0A2Z7CES7"/>
<keyword evidence="3" id="KW-1185">Reference proteome</keyword>
<reference evidence="2 3" key="1">
    <citation type="journal article" date="2015" name="Proc. Natl. Acad. Sci. U.S.A.">
        <title>The resurrection genome of Boea hygrometrica: A blueprint for survival of dehydration.</title>
        <authorList>
            <person name="Xiao L."/>
            <person name="Yang G."/>
            <person name="Zhang L."/>
            <person name="Yang X."/>
            <person name="Zhao S."/>
            <person name="Ji Z."/>
            <person name="Zhou Q."/>
            <person name="Hu M."/>
            <person name="Wang Y."/>
            <person name="Chen M."/>
            <person name="Xu Y."/>
            <person name="Jin H."/>
            <person name="Xiao X."/>
            <person name="Hu G."/>
            <person name="Bao F."/>
            <person name="Hu Y."/>
            <person name="Wan P."/>
            <person name="Li L."/>
            <person name="Deng X."/>
            <person name="Kuang T."/>
            <person name="Xiang C."/>
            <person name="Zhu J.K."/>
            <person name="Oliver M.J."/>
            <person name="He Y."/>
        </authorList>
    </citation>
    <scope>NUCLEOTIDE SEQUENCE [LARGE SCALE GENOMIC DNA]</scope>
    <source>
        <strain evidence="3">cv. XS01</strain>
    </source>
</reference>
<feature type="region of interest" description="Disordered" evidence="1">
    <location>
        <begin position="125"/>
        <end position="152"/>
    </location>
</feature>
<protein>
    <submittedName>
        <fullName evidence="2">Uncharacterized protein</fullName>
    </submittedName>
</protein>
<name>A0A2Z7CES7_9LAMI</name>
<evidence type="ECO:0000313" key="2">
    <source>
        <dbReference type="EMBL" id="KZV45532.1"/>
    </source>
</evidence>
<feature type="compositionally biased region" description="Polar residues" evidence="1">
    <location>
        <begin position="1"/>
        <end position="18"/>
    </location>
</feature>
<proteinExistence type="predicted"/>
<dbReference type="Proteomes" id="UP000250235">
    <property type="component" value="Unassembled WGS sequence"/>
</dbReference>
<organism evidence="2 3">
    <name type="scientific">Dorcoceras hygrometricum</name>
    <dbReference type="NCBI Taxonomy" id="472368"/>
    <lineage>
        <taxon>Eukaryota</taxon>
        <taxon>Viridiplantae</taxon>
        <taxon>Streptophyta</taxon>
        <taxon>Embryophyta</taxon>
        <taxon>Tracheophyta</taxon>
        <taxon>Spermatophyta</taxon>
        <taxon>Magnoliopsida</taxon>
        <taxon>eudicotyledons</taxon>
        <taxon>Gunneridae</taxon>
        <taxon>Pentapetalae</taxon>
        <taxon>asterids</taxon>
        <taxon>lamiids</taxon>
        <taxon>Lamiales</taxon>
        <taxon>Gesneriaceae</taxon>
        <taxon>Didymocarpoideae</taxon>
        <taxon>Trichosporeae</taxon>
        <taxon>Loxocarpinae</taxon>
        <taxon>Dorcoceras</taxon>
    </lineage>
</organism>
<accession>A0A2Z7CES7</accession>
<evidence type="ECO:0000313" key="3">
    <source>
        <dbReference type="Proteomes" id="UP000250235"/>
    </source>
</evidence>